<feature type="compositionally biased region" description="Pro residues" evidence="1">
    <location>
        <begin position="499"/>
        <end position="510"/>
    </location>
</feature>
<feature type="compositionally biased region" description="Acidic residues" evidence="1">
    <location>
        <begin position="438"/>
        <end position="452"/>
    </location>
</feature>
<feature type="region of interest" description="Disordered" evidence="1">
    <location>
        <begin position="1034"/>
        <end position="1120"/>
    </location>
</feature>
<feature type="compositionally biased region" description="Low complexity" evidence="1">
    <location>
        <begin position="511"/>
        <end position="532"/>
    </location>
</feature>
<evidence type="ECO:0000256" key="1">
    <source>
        <dbReference type="SAM" id="MobiDB-lite"/>
    </source>
</evidence>
<evidence type="ECO:0000313" key="3">
    <source>
        <dbReference type="Proteomes" id="UP000479691"/>
    </source>
</evidence>
<feature type="region of interest" description="Disordered" evidence="1">
    <location>
        <begin position="479"/>
        <end position="546"/>
    </location>
</feature>
<feature type="compositionally biased region" description="Acidic residues" evidence="1">
    <location>
        <begin position="76"/>
        <end position="88"/>
    </location>
</feature>
<dbReference type="EMBL" id="JAABOE010000028">
    <property type="protein sequence ID" value="KAF3182961.1"/>
    <property type="molecule type" value="Genomic_DNA"/>
</dbReference>
<name>A0A7C8U4X8_ORBOL</name>
<feature type="compositionally biased region" description="Basic and acidic residues" evidence="1">
    <location>
        <begin position="48"/>
        <end position="71"/>
    </location>
</feature>
<feature type="region of interest" description="Disordered" evidence="1">
    <location>
        <begin position="142"/>
        <end position="211"/>
    </location>
</feature>
<gene>
    <name evidence="2" type="ORF">TWF788_005766</name>
</gene>
<feature type="compositionally biased region" description="Polar residues" evidence="1">
    <location>
        <begin position="479"/>
        <end position="495"/>
    </location>
</feature>
<dbReference type="Proteomes" id="UP000479691">
    <property type="component" value="Unassembled WGS sequence"/>
</dbReference>
<organism evidence="2 3">
    <name type="scientific">Orbilia oligospora</name>
    <name type="common">Nematode-trapping fungus</name>
    <name type="synonym">Arthrobotrys oligospora</name>
    <dbReference type="NCBI Taxonomy" id="2813651"/>
    <lineage>
        <taxon>Eukaryota</taxon>
        <taxon>Fungi</taxon>
        <taxon>Dikarya</taxon>
        <taxon>Ascomycota</taxon>
        <taxon>Pezizomycotina</taxon>
        <taxon>Orbiliomycetes</taxon>
        <taxon>Orbiliales</taxon>
        <taxon>Orbiliaceae</taxon>
        <taxon>Orbilia</taxon>
    </lineage>
</organism>
<reference evidence="2 3" key="1">
    <citation type="submission" date="2019-06" db="EMBL/GenBank/DDBJ databases">
        <authorList>
            <person name="Palmer J.M."/>
        </authorList>
    </citation>
    <scope>NUCLEOTIDE SEQUENCE [LARGE SCALE GENOMIC DNA]</scope>
    <source>
        <strain evidence="2 3">TWF788</strain>
    </source>
</reference>
<feature type="region of interest" description="Disordered" evidence="1">
    <location>
        <begin position="30"/>
        <end position="95"/>
    </location>
</feature>
<feature type="compositionally biased region" description="Polar residues" evidence="1">
    <location>
        <begin position="155"/>
        <end position="211"/>
    </location>
</feature>
<proteinExistence type="predicted"/>
<accession>A0A7C8U4X8</accession>
<feature type="compositionally biased region" description="Basic and acidic residues" evidence="1">
    <location>
        <begin position="1073"/>
        <end position="1086"/>
    </location>
</feature>
<feature type="compositionally biased region" description="Acidic residues" evidence="1">
    <location>
        <begin position="1047"/>
        <end position="1056"/>
    </location>
</feature>
<dbReference type="AlphaFoldDB" id="A0A7C8U4X8"/>
<comment type="caution">
    <text evidence="2">The sequence shown here is derived from an EMBL/GenBank/DDBJ whole genome shotgun (WGS) entry which is preliminary data.</text>
</comment>
<sequence length="1120" mass="126889">MKTSGGRGYGQRGRRGLAKFEVLRDVTGDFVNREQVGRGTPAGKGKRRVLEQEAERELVEESEAGDHERTIGEGGSNEEEEEEEEEEGIGATVIEVDELEEIQPSAVQDIDDVEEPEISFTEEKRALNMTILEPDYEAYVEQSDVESDIESSSSPIYCTSPPNTPTESLDNNAESSDAASIFTTSSEDLNTITDTNNRILAQPPRTDNTALRNLLHPSSYTDLRTTHLSDVALSKEWHVRKCHLLDIHPNSVREDPFTPPPHQTPYKRPKSRKIPRLIARPAVRLWRHLGLYDPESKPARKLLGWLRKEDESLLSQISLVAPRMELQHIREVHEYAFQPLRVRLLEYLRENYQNCTWCLFFSEFVYMNARHLLHDHNTTINGSCLFLMVSTNETEKIKQVAEGMLRNMRFGNELAVFVKSGNSRFFGSYGLGGGKVEYEDEEDEEEEEEEEEQQPHILAQSSSQPGVRIGWPSFFFPNAAQTTPLKTNTPEQKTIYTPYTPPNHPNPKSKPNPTSNPNANSNPKSKSPSNSPGTLSSWSFSPTPPPHSRMANIHKINWGQKVYQHELDAFTYGLRWIAQLGVPSGDEGLKAKYQDRPNIGNSLSAKGDYGSGTLAGYMTDRKGRVYAMTCHHVMYFDKYDSLWPHRSNYIINSPSCQPICPSIEDITYETRAVGHQIDGLMHEAICAYTRGKYALAEALTRKGKEKLKLHDKLVEEYGKGGTSFGGIMASAWKIAHMKDGPWIMDQVVIKPKIERIGTNTFTYTGRDNKGGRRYRVEARGWTNLPIGAEVLKIGRTTGLTKGTVLSLNADVRIMLGQHLEEHPEIHKVQRYWEVKCGIVSAGSGPWFSDPGDSGAWVLSCPSFEDMLKWDLRRAGGKGVADPIPAPVGGLLFGGADSVDGINLTFYNPTKMVRTCLIHTLGEQLGRELRPGFGEEIIPNPLGEEWEEQDSWSRQNHLTANAWAGFVNHGFLKYQMKRYPDDHVFRSKRWWDEWERKLKNVTQDLGFLNFGDKGQNYDTMAEMNKRSMFRATGSRRNITSDLGRRDPEEEEEEEEEIANVTPKTTQRRSSKLKIRFEELTPRRRGTTDDIPDTPVSTLPKIRRVGPPCKPSSRIRFQKLYE</sequence>
<feature type="region of interest" description="Disordered" evidence="1">
    <location>
        <begin position="434"/>
        <end position="463"/>
    </location>
</feature>
<protein>
    <submittedName>
        <fullName evidence="2">Uncharacterized protein</fullName>
    </submittedName>
</protein>
<evidence type="ECO:0000313" key="2">
    <source>
        <dbReference type="EMBL" id="KAF3182961.1"/>
    </source>
</evidence>